<dbReference type="Proteomes" id="UP000026985">
    <property type="component" value="Segment"/>
</dbReference>
<name>A0A060D1I5_9CAUD</name>
<accession>A0A060D1I5</accession>
<dbReference type="EMBL" id="KJ802832">
    <property type="protein sequence ID" value="AIB07013.1"/>
    <property type="molecule type" value="Genomic_DNA"/>
</dbReference>
<sequence length="202" mass="20651">MKITKQELKDFGACQDGFKRFVNQTNNTDEPVDVVSLIGGCNTVSDLLWLAGKTLAKEKIVRFACDCALLNIEKIRPYTNDYNLIVDFLNTPTADAARAADAAYAAARAADAAAYAAARAADAAAYAAYAAYAAAADAAYAAYAAYAAAADAADAADAAYADAADAADAAAADAAYAAADAAYAAAADAAKINKLLVKLFSE</sequence>
<protein>
    <submittedName>
        <fullName evidence="1">Uncharacterized protein</fullName>
    </submittedName>
</protein>
<evidence type="ECO:0000313" key="2">
    <source>
        <dbReference type="Proteomes" id="UP000026985"/>
    </source>
</evidence>
<dbReference type="RefSeq" id="YP_009101180.1">
    <property type="nucleotide sequence ID" value="NC_025443.1"/>
</dbReference>
<keyword evidence="2" id="KW-1185">Reference proteome</keyword>
<dbReference type="KEGG" id="vg:22110868"/>
<organism evidence="1 2">
    <name type="scientific">Salmonella phage 9NA</name>
    <dbReference type="NCBI Taxonomy" id="1113547"/>
    <lineage>
        <taxon>Viruses</taxon>
        <taxon>Duplodnaviria</taxon>
        <taxon>Heunggongvirae</taxon>
        <taxon>Uroviricota</taxon>
        <taxon>Caudoviricetes</taxon>
        <taxon>Nonanavirus</taxon>
        <taxon>Nonanavirus nv9NA</taxon>
    </lineage>
</organism>
<gene>
    <name evidence="1" type="ORF">9NA_010</name>
</gene>
<proteinExistence type="predicted"/>
<reference evidence="1 2" key="1">
    <citation type="submission" date="2014-07" db="EMBL/GenBank/DDBJ databases">
        <title>The genome sequence of Salmonella phage 9NA shows that it represents an unstudied type of tailed phage.</title>
        <authorList>
            <person name="Casjens S.R."/>
            <person name="Leavitt J.C."/>
            <person name="Hatfull G.F."/>
            <person name="Hendrix R.W."/>
        </authorList>
    </citation>
    <scope>NUCLEOTIDE SEQUENCE [LARGE SCALE GENOMIC DNA]</scope>
</reference>
<evidence type="ECO:0000313" key="1">
    <source>
        <dbReference type="EMBL" id="AIB07013.1"/>
    </source>
</evidence>